<reference evidence="1" key="1">
    <citation type="submission" date="2018-10" db="EMBL/GenBank/DDBJ databases">
        <title>Hidden diversity of soil giant viruses.</title>
        <authorList>
            <person name="Schulz F."/>
            <person name="Alteio L."/>
            <person name="Goudeau D."/>
            <person name="Ryan E.M."/>
            <person name="Malmstrom R.R."/>
            <person name="Blanchard J."/>
            <person name="Woyke T."/>
        </authorList>
    </citation>
    <scope>NUCLEOTIDE SEQUENCE</scope>
    <source>
        <strain evidence="1">SYV1</strain>
    </source>
</reference>
<accession>A0A3G5AJM9</accession>
<sequence length="239" mass="27604">MSLHSKPKRRSSRTSERITPITSIDVVSEPYSQLKRVIDVSLGETTTVDKTKSLLNDLSQLQQYVSNRLLTTSTLLEDQIVMVSCSETPFQDMSVHVQTREVHASFQIGPHKHPFTIDIEHTDVEGEKPVLTLKTDLFDWDCSDDETRPIDMNHIDVVQFYEDCGLNPEHFVDEEIETYSQEDLRFLWDIMEQCFEKIEEEGGEEDAYGMDLGFTVDKLREAEIRIPAKKQKKSCKRKS</sequence>
<organism evidence="1">
    <name type="scientific">Sylvanvirus sp</name>
    <dbReference type="NCBI Taxonomy" id="2487774"/>
    <lineage>
        <taxon>Viruses</taxon>
    </lineage>
</organism>
<protein>
    <submittedName>
        <fullName evidence="1">Uncharacterized protein</fullName>
    </submittedName>
</protein>
<name>A0A3G5AJM9_9VIRU</name>
<gene>
    <name evidence="1" type="ORF">Sylvanvirus7_9</name>
</gene>
<dbReference type="EMBL" id="MK072513">
    <property type="protein sequence ID" value="AYV86711.1"/>
    <property type="molecule type" value="Genomic_DNA"/>
</dbReference>
<evidence type="ECO:0000313" key="1">
    <source>
        <dbReference type="EMBL" id="AYV86711.1"/>
    </source>
</evidence>
<proteinExistence type="predicted"/>